<evidence type="ECO:0000256" key="9">
    <source>
        <dbReference type="ARBA" id="ARBA00042745"/>
    </source>
</evidence>
<dbReference type="PIRSF" id="PIRSF005461">
    <property type="entry name" value="23S_rRNA_mtase"/>
    <property type="match status" value="1"/>
</dbReference>
<feature type="domain" description="Ribosomal RNA methyltransferase FtsJ" evidence="12">
    <location>
        <begin position="19"/>
        <end position="193"/>
    </location>
</feature>
<feature type="binding site" evidence="11">
    <location>
        <position position="52"/>
    </location>
    <ligand>
        <name>S-adenosyl-L-methionine</name>
        <dbReference type="ChEBI" id="CHEBI:59789"/>
    </ligand>
</feature>
<dbReference type="PANTHER" id="PTHR10920:SF18">
    <property type="entry name" value="RRNA METHYLTRANSFERASE 2, MITOCHONDRIAL"/>
    <property type="match status" value="1"/>
</dbReference>
<evidence type="ECO:0000256" key="5">
    <source>
        <dbReference type="ARBA" id="ARBA00037569"/>
    </source>
</evidence>
<dbReference type="InterPro" id="IPR050082">
    <property type="entry name" value="RNA_methyltr_RlmE"/>
</dbReference>
<feature type="binding site" evidence="11">
    <location>
        <position position="87"/>
    </location>
    <ligand>
        <name>S-adenosyl-L-methionine</name>
        <dbReference type="ChEBI" id="CHEBI:59789"/>
    </ligand>
</feature>
<protein>
    <recommendedName>
        <fullName evidence="7 11">Ribosomal RNA large subunit methyltransferase E</fullName>
        <ecNumber evidence="6 11">2.1.1.166</ecNumber>
    </recommendedName>
    <alternativeName>
        <fullName evidence="9 11">23S rRNA Um2552 methyltransferase</fullName>
    </alternativeName>
    <alternativeName>
        <fullName evidence="8 11">rRNA (uridine-2'-O-)-methyltransferase</fullName>
    </alternativeName>
</protein>
<reference evidence="13" key="1">
    <citation type="submission" date="2022-08" db="EMBL/GenBank/DDBJ databases">
        <title>Novel Bdellovibrio Species Isolated from Svalbard: Designation Bdellovibrio svalbardensis.</title>
        <authorList>
            <person name="Mitchell R.J."/>
            <person name="Choi S.Y."/>
        </authorList>
    </citation>
    <scope>NUCLEOTIDE SEQUENCE</scope>
    <source>
        <strain evidence="13">PAP01</strain>
    </source>
</reference>
<accession>A0ABT6DNB2</accession>
<evidence type="ECO:0000256" key="1">
    <source>
        <dbReference type="ARBA" id="ARBA00022552"/>
    </source>
</evidence>
<comment type="function">
    <text evidence="5 11">Specifically methylates the uridine in position 2552 of 23S rRNA at the 2'-O position of the ribose in the fully assembled 50S ribosomal subunit.</text>
</comment>
<gene>
    <name evidence="11" type="primary">rlmE</name>
    <name evidence="11" type="synonym">ftsJ</name>
    <name evidence="11" type="synonym">rrmJ</name>
    <name evidence="13" type="ORF">NWE73_14540</name>
</gene>
<proteinExistence type="inferred from homology"/>
<evidence type="ECO:0000256" key="6">
    <source>
        <dbReference type="ARBA" id="ARBA00038861"/>
    </source>
</evidence>
<feature type="active site" description="Proton acceptor" evidence="11">
    <location>
        <position position="152"/>
    </location>
</feature>
<keyword evidence="14" id="KW-1185">Reference proteome</keyword>
<evidence type="ECO:0000256" key="10">
    <source>
        <dbReference type="ARBA" id="ARBA00048970"/>
    </source>
</evidence>
<comment type="catalytic activity">
    <reaction evidence="10 11">
        <text>uridine(2552) in 23S rRNA + S-adenosyl-L-methionine = 2'-O-methyluridine(2552) in 23S rRNA + S-adenosyl-L-homocysteine + H(+)</text>
        <dbReference type="Rhea" id="RHEA:42720"/>
        <dbReference type="Rhea" id="RHEA-COMP:10202"/>
        <dbReference type="Rhea" id="RHEA-COMP:10203"/>
        <dbReference type="ChEBI" id="CHEBI:15378"/>
        <dbReference type="ChEBI" id="CHEBI:57856"/>
        <dbReference type="ChEBI" id="CHEBI:59789"/>
        <dbReference type="ChEBI" id="CHEBI:65315"/>
        <dbReference type="ChEBI" id="CHEBI:74478"/>
        <dbReference type="EC" id="2.1.1.166"/>
    </reaction>
</comment>
<dbReference type="InterPro" id="IPR029063">
    <property type="entry name" value="SAM-dependent_MTases_sf"/>
</dbReference>
<evidence type="ECO:0000256" key="3">
    <source>
        <dbReference type="ARBA" id="ARBA00022679"/>
    </source>
</evidence>
<keyword evidence="3 11" id="KW-0808">Transferase</keyword>
<evidence type="ECO:0000256" key="4">
    <source>
        <dbReference type="ARBA" id="ARBA00022691"/>
    </source>
</evidence>
<dbReference type="EMBL" id="JANRMI010000004">
    <property type="protein sequence ID" value="MDG0817595.1"/>
    <property type="molecule type" value="Genomic_DNA"/>
</dbReference>
<evidence type="ECO:0000259" key="12">
    <source>
        <dbReference type="Pfam" id="PF01728"/>
    </source>
</evidence>
<feature type="binding site" evidence="11">
    <location>
        <position position="50"/>
    </location>
    <ligand>
        <name>S-adenosyl-L-methionine</name>
        <dbReference type="ChEBI" id="CHEBI:59789"/>
    </ligand>
</feature>
<keyword evidence="1 11" id="KW-0698">rRNA processing</keyword>
<dbReference type="CDD" id="cd02440">
    <property type="entry name" value="AdoMet_MTases"/>
    <property type="match status" value="1"/>
</dbReference>
<dbReference type="EC" id="2.1.1.166" evidence="6 11"/>
<comment type="caution">
    <text evidence="13">The sequence shown here is derived from an EMBL/GenBank/DDBJ whole genome shotgun (WGS) entry which is preliminary data.</text>
</comment>
<evidence type="ECO:0000313" key="13">
    <source>
        <dbReference type="EMBL" id="MDG0817595.1"/>
    </source>
</evidence>
<comment type="similarity">
    <text evidence="11">Belongs to the class I-like SAM-binding methyltransferase superfamily. RNA methyltransferase RlmE family.</text>
</comment>
<evidence type="ECO:0000256" key="2">
    <source>
        <dbReference type="ARBA" id="ARBA00022603"/>
    </source>
</evidence>
<dbReference type="GO" id="GO:0032259">
    <property type="term" value="P:methylation"/>
    <property type="evidence" value="ECO:0007669"/>
    <property type="project" value="UniProtKB-KW"/>
</dbReference>
<dbReference type="HAMAP" id="MF_01547">
    <property type="entry name" value="RNA_methyltr_E"/>
    <property type="match status" value="1"/>
</dbReference>
<dbReference type="GO" id="GO:0008168">
    <property type="term" value="F:methyltransferase activity"/>
    <property type="evidence" value="ECO:0007669"/>
    <property type="project" value="UniProtKB-KW"/>
</dbReference>
<feature type="binding site" evidence="11">
    <location>
        <position position="112"/>
    </location>
    <ligand>
        <name>S-adenosyl-L-methionine</name>
        <dbReference type="ChEBI" id="CHEBI:59789"/>
    </ligand>
</feature>
<evidence type="ECO:0000256" key="8">
    <source>
        <dbReference type="ARBA" id="ARBA00041995"/>
    </source>
</evidence>
<dbReference type="PANTHER" id="PTHR10920">
    <property type="entry name" value="RIBOSOMAL RNA METHYLTRANSFERASE"/>
    <property type="match status" value="1"/>
</dbReference>
<dbReference type="InterPro" id="IPR002877">
    <property type="entry name" value="RNA_MeTrfase_FtsJ_dom"/>
</dbReference>
<evidence type="ECO:0000256" key="11">
    <source>
        <dbReference type="HAMAP-Rule" id="MF_01547"/>
    </source>
</evidence>
<dbReference type="InterPro" id="IPR015507">
    <property type="entry name" value="rRNA-MeTfrase_E"/>
</dbReference>
<dbReference type="Gene3D" id="3.40.50.150">
    <property type="entry name" value="Vaccinia Virus protein VP39"/>
    <property type="match status" value="1"/>
</dbReference>
<evidence type="ECO:0000313" key="14">
    <source>
        <dbReference type="Proteomes" id="UP001152321"/>
    </source>
</evidence>
<dbReference type="RefSeq" id="WP_277579067.1">
    <property type="nucleotide sequence ID" value="NZ_JANRMI010000004.1"/>
</dbReference>
<organism evidence="13 14">
    <name type="scientific">Bdellovibrio svalbardensis</name>
    <dbReference type="NCBI Taxonomy" id="2972972"/>
    <lineage>
        <taxon>Bacteria</taxon>
        <taxon>Pseudomonadati</taxon>
        <taxon>Bdellovibrionota</taxon>
        <taxon>Bdellovibrionia</taxon>
        <taxon>Bdellovibrionales</taxon>
        <taxon>Pseudobdellovibrionaceae</taxon>
        <taxon>Bdellovibrio</taxon>
    </lineage>
</organism>
<sequence length="196" mass="22326">MTYNPRDRYFRKAKEEGFAARSVFKLEEIDKKYKIFRPHQTVLDLGASPGSWSQYASKMVGPGGRVLGVDLSPVTVKLDNAVFIQADLRDLNLEDIFKEHGFQPPFDLVMSDMAPKTTGIRMTDQARSMELCELALDVARRFLKKDGHFVCKLFHSDDFGKLRDEIKKSFAKCEAVKPDSTRKISKEIFLVGISKK</sequence>
<feature type="binding site" evidence="11">
    <location>
        <position position="70"/>
    </location>
    <ligand>
        <name>S-adenosyl-L-methionine</name>
        <dbReference type="ChEBI" id="CHEBI:59789"/>
    </ligand>
</feature>
<name>A0ABT6DNB2_9BACT</name>
<comment type="subcellular location">
    <subcellularLocation>
        <location evidence="11">Cytoplasm</location>
    </subcellularLocation>
</comment>
<dbReference type="Pfam" id="PF01728">
    <property type="entry name" value="FtsJ"/>
    <property type="match status" value="1"/>
</dbReference>
<keyword evidence="11" id="KW-0963">Cytoplasm</keyword>
<keyword evidence="2 11" id="KW-0489">Methyltransferase</keyword>
<dbReference type="SUPFAM" id="SSF53335">
    <property type="entry name" value="S-adenosyl-L-methionine-dependent methyltransferases"/>
    <property type="match status" value="1"/>
</dbReference>
<dbReference type="Proteomes" id="UP001152321">
    <property type="component" value="Unassembled WGS sequence"/>
</dbReference>
<evidence type="ECO:0000256" key="7">
    <source>
        <dbReference type="ARBA" id="ARBA00041129"/>
    </source>
</evidence>
<keyword evidence="4 11" id="KW-0949">S-adenosyl-L-methionine</keyword>